<feature type="domain" description="Response regulatory" evidence="6">
    <location>
        <begin position="44"/>
        <end position="159"/>
    </location>
</feature>
<feature type="domain" description="OmpR/PhoB-type" evidence="7">
    <location>
        <begin position="169"/>
        <end position="266"/>
    </location>
</feature>
<dbReference type="InterPro" id="IPR001789">
    <property type="entry name" value="Sig_transdc_resp-reg_receiver"/>
</dbReference>
<keyword evidence="1 4" id="KW-0597">Phosphoprotein</keyword>
<dbReference type="Proteomes" id="UP000271590">
    <property type="component" value="Unassembled WGS sequence"/>
</dbReference>
<evidence type="ECO:0000259" key="7">
    <source>
        <dbReference type="PROSITE" id="PS51755"/>
    </source>
</evidence>
<evidence type="ECO:0000256" key="3">
    <source>
        <dbReference type="ARBA" id="ARBA00023125"/>
    </source>
</evidence>
<sequence length="268" mass="30074">MPHGAIEGTAACSARAKTPCTIGGAVRESSVSHKSGDTPASRPRVALLEDSPEEAQAAIELLTHNGHRVVHQKSGRVFFEMLQRDSFDILILDWSVPELSGYEVLRRVRDNLRSNVPVVMLTARGSEFEVVQALNGGADDYLVKPWRPFELLARLQVQLRSGRSQPAAPGEDEIEGWHFSAADQTVRRGTEEFRLPLKEFEVARMLFRHLGRPLSREHLNETLWARQAASRTIDTHVSRVRSRLGLTIDRGFQLQAIYGFGYRLDRVA</sequence>
<dbReference type="InterPro" id="IPR016032">
    <property type="entry name" value="Sig_transdc_resp-reg_C-effctor"/>
</dbReference>
<dbReference type="AlphaFoldDB" id="A0A3P3E8X4"/>
<dbReference type="Gene3D" id="1.10.10.10">
    <property type="entry name" value="Winged helix-like DNA-binding domain superfamily/Winged helix DNA-binding domain"/>
    <property type="match status" value="1"/>
</dbReference>
<reference evidence="8 9" key="1">
    <citation type="submission" date="2018-11" db="EMBL/GenBank/DDBJ databases">
        <title>The genome of Variovorax sp T529.</title>
        <authorList>
            <person name="Gao J."/>
        </authorList>
    </citation>
    <scope>NUCLEOTIDE SEQUENCE [LARGE SCALE GENOMIC DNA]</scope>
    <source>
        <strain evidence="8 9">T529</strain>
    </source>
</reference>
<dbReference type="PROSITE" id="PS50110">
    <property type="entry name" value="RESPONSE_REGULATORY"/>
    <property type="match status" value="1"/>
</dbReference>
<dbReference type="SUPFAM" id="SSF46894">
    <property type="entry name" value="C-terminal effector domain of the bipartite response regulators"/>
    <property type="match status" value="1"/>
</dbReference>
<dbReference type="InterPro" id="IPR036388">
    <property type="entry name" value="WH-like_DNA-bd_sf"/>
</dbReference>
<dbReference type="PANTHER" id="PTHR48111:SF40">
    <property type="entry name" value="PHOSPHATE REGULON TRANSCRIPTIONAL REGULATORY PROTEIN PHOB"/>
    <property type="match status" value="1"/>
</dbReference>
<feature type="DNA-binding region" description="OmpR/PhoB-type" evidence="5">
    <location>
        <begin position="169"/>
        <end position="266"/>
    </location>
</feature>
<keyword evidence="3 5" id="KW-0238">DNA-binding</keyword>
<dbReference type="SMART" id="SM00862">
    <property type="entry name" value="Trans_reg_C"/>
    <property type="match status" value="1"/>
</dbReference>
<name>A0A3P3E8X4_9BURK</name>
<dbReference type="PROSITE" id="PS51755">
    <property type="entry name" value="OMPR_PHOB"/>
    <property type="match status" value="1"/>
</dbReference>
<dbReference type="Pfam" id="PF00072">
    <property type="entry name" value="Response_reg"/>
    <property type="match status" value="1"/>
</dbReference>
<evidence type="ECO:0000313" key="8">
    <source>
        <dbReference type="EMBL" id="RRH82794.1"/>
    </source>
</evidence>
<dbReference type="GO" id="GO:0000156">
    <property type="term" value="F:phosphorelay response regulator activity"/>
    <property type="evidence" value="ECO:0007669"/>
    <property type="project" value="TreeGrafter"/>
</dbReference>
<dbReference type="Gene3D" id="3.40.50.2300">
    <property type="match status" value="1"/>
</dbReference>
<dbReference type="CDD" id="cd17574">
    <property type="entry name" value="REC_OmpR"/>
    <property type="match status" value="1"/>
</dbReference>
<evidence type="ECO:0000256" key="4">
    <source>
        <dbReference type="PROSITE-ProRule" id="PRU00169"/>
    </source>
</evidence>
<evidence type="ECO:0000313" key="9">
    <source>
        <dbReference type="Proteomes" id="UP000271590"/>
    </source>
</evidence>
<comment type="caution">
    <text evidence="8">The sequence shown here is derived from an EMBL/GenBank/DDBJ whole genome shotgun (WGS) entry which is preliminary data.</text>
</comment>
<dbReference type="PANTHER" id="PTHR48111">
    <property type="entry name" value="REGULATOR OF RPOS"/>
    <property type="match status" value="1"/>
</dbReference>
<protein>
    <submittedName>
        <fullName evidence="8">DNA-binding response regulator</fullName>
    </submittedName>
</protein>
<keyword evidence="2" id="KW-0902">Two-component regulatory system</keyword>
<dbReference type="CDD" id="cd00383">
    <property type="entry name" value="trans_reg_C"/>
    <property type="match status" value="1"/>
</dbReference>
<dbReference type="EMBL" id="RQXU01000023">
    <property type="protein sequence ID" value="RRH82794.1"/>
    <property type="molecule type" value="Genomic_DNA"/>
</dbReference>
<dbReference type="InterPro" id="IPR011006">
    <property type="entry name" value="CheY-like_superfamily"/>
</dbReference>
<dbReference type="GO" id="GO:0000976">
    <property type="term" value="F:transcription cis-regulatory region binding"/>
    <property type="evidence" value="ECO:0007669"/>
    <property type="project" value="TreeGrafter"/>
</dbReference>
<dbReference type="GO" id="GO:0032993">
    <property type="term" value="C:protein-DNA complex"/>
    <property type="evidence" value="ECO:0007669"/>
    <property type="project" value="TreeGrafter"/>
</dbReference>
<dbReference type="InterPro" id="IPR001867">
    <property type="entry name" value="OmpR/PhoB-type_DNA-bd"/>
</dbReference>
<dbReference type="InterPro" id="IPR039420">
    <property type="entry name" value="WalR-like"/>
</dbReference>
<proteinExistence type="predicted"/>
<dbReference type="SMART" id="SM00448">
    <property type="entry name" value="REC"/>
    <property type="match status" value="1"/>
</dbReference>
<evidence type="ECO:0000256" key="1">
    <source>
        <dbReference type="ARBA" id="ARBA00022553"/>
    </source>
</evidence>
<evidence type="ECO:0000259" key="6">
    <source>
        <dbReference type="PROSITE" id="PS50110"/>
    </source>
</evidence>
<dbReference type="SUPFAM" id="SSF52172">
    <property type="entry name" value="CheY-like"/>
    <property type="match status" value="1"/>
</dbReference>
<dbReference type="GO" id="GO:0006355">
    <property type="term" value="P:regulation of DNA-templated transcription"/>
    <property type="evidence" value="ECO:0007669"/>
    <property type="project" value="InterPro"/>
</dbReference>
<accession>A0A3P3E8X4</accession>
<dbReference type="Pfam" id="PF00486">
    <property type="entry name" value="Trans_reg_C"/>
    <property type="match status" value="1"/>
</dbReference>
<organism evidence="8 9">
    <name type="scientific">Variovorax beijingensis</name>
    <dbReference type="NCBI Taxonomy" id="2496117"/>
    <lineage>
        <taxon>Bacteria</taxon>
        <taxon>Pseudomonadati</taxon>
        <taxon>Pseudomonadota</taxon>
        <taxon>Betaproteobacteria</taxon>
        <taxon>Burkholderiales</taxon>
        <taxon>Comamonadaceae</taxon>
        <taxon>Variovorax</taxon>
    </lineage>
</organism>
<gene>
    <name evidence="8" type="ORF">EH244_26230</name>
</gene>
<dbReference type="GO" id="GO:0005829">
    <property type="term" value="C:cytosol"/>
    <property type="evidence" value="ECO:0007669"/>
    <property type="project" value="TreeGrafter"/>
</dbReference>
<feature type="modified residue" description="4-aspartylphosphate" evidence="4">
    <location>
        <position position="93"/>
    </location>
</feature>
<evidence type="ECO:0000256" key="5">
    <source>
        <dbReference type="PROSITE-ProRule" id="PRU01091"/>
    </source>
</evidence>
<evidence type="ECO:0000256" key="2">
    <source>
        <dbReference type="ARBA" id="ARBA00023012"/>
    </source>
</evidence>